<dbReference type="NCBIfam" id="TIGR00526">
    <property type="entry name" value="folB_dom"/>
    <property type="match status" value="1"/>
</dbReference>
<dbReference type="InterPro" id="IPR006157">
    <property type="entry name" value="FolB_dom"/>
</dbReference>
<evidence type="ECO:0000313" key="11">
    <source>
        <dbReference type="Proteomes" id="UP000288279"/>
    </source>
</evidence>
<accession>A0A432ZM75</accession>
<dbReference type="Proteomes" id="UP000288279">
    <property type="component" value="Unassembled WGS sequence"/>
</dbReference>
<evidence type="ECO:0000256" key="8">
    <source>
        <dbReference type="RuleBase" id="RU362079"/>
    </source>
</evidence>
<name>A0A432ZM75_9GAMM</name>
<comment type="pathway">
    <text evidence="3 8">Cofactor biosynthesis; tetrahydrofolate biosynthesis; 2-amino-4-hydroxy-6-hydroxymethyl-7,8-dihydropteridine diphosphate from 7,8-dihydroneopterin triphosphate: step 3/4.</text>
</comment>
<dbReference type="RefSeq" id="WP_126824092.1">
    <property type="nucleotide sequence ID" value="NZ_PIQG01000001.1"/>
</dbReference>
<dbReference type="Gene3D" id="3.30.1130.10">
    <property type="match status" value="1"/>
</dbReference>
<dbReference type="GO" id="GO:0004150">
    <property type="term" value="F:dihydroneopterin aldolase activity"/>
    <property type="evidence" value="ECO:0007669"/>
    <property type="project" value="UniProtKB-UniRule"/>
</dbReference>
<keyword evidence="7 8" id="KW-0456">Lyase</keyword>
<dbReference type="AlphaFoldDB" id="A0A432ZM75"/>
<comment type="function">
    <text evidence="8">Catalyzes the conversion of 7,8-dihydroneopterin to 6-hydroxymethyl-7,8-dihydropterin.</text>
</comment>
<dbReference type="EC" id="4.1.2.25" evidence="8"/>
<dbReference type="CDD" id="cd00534">
    <property type="entry name" value="DHNA_DHNTPE"/>
    <property type="match status" value="1"/>
</dbReference>
<dbReference type="FunFam" id="3.30.1130.10:FF:000002">
    <property type="entry name" value="7,8-dihydroneopterin aldolase"/>
    <property type="match status" value="1"/>
</dbReference>
<comment type="similarity">
    <text evidence="4 8">Belongs to the DHNA family.</text>
</comment>
<evidence type="ECO:0000256" key="6">
    <source>
        <dbReference type="ARBA" id="ARBA00023235"/>
    </source>
</evidence>
<dbReference type="InterPro" id="IPR006156">
    <property type="entry name" value="Dihydroneopterin_aldolase"/>
</dbReference>
<gene>
    <name evidence="10" type="primary">folB</name>
    <name evidence="10" type="ORF">CWI83_00155</name>
</gene>
<reference evidence="10 11" key="1">
    <citation type="journal article" date="2011" name="Front. Microbiol.">
        <title>Genomic signatures of strain selection and enhancement in Bacillus atrophaeus var. globigii, a historical biowarfare simulant.</title>
        <authorList>
            <person name="Gibbons H.S."/>
            <person name="Broomall S.M."/>
            <person name="McNew L.A."/>
            <person name="Daligault H."/>
            <person name="Chapman C."/>
            <person name="Bruce D."/>
            <person name="Karavis M."/>
            <person name="Krepps M."/>
            <person name="McGregor P.A."/>
            <person name="Hong C."/>
            <person name="Park K.H."/>
            <person name="Akmal A."/>
            <person name="Feldman A."/>
            <person name="Lin J.S."/>
            <person name="Chang W.E."/>
            <person name="Higgs B.W."/>
            <person name="Demirev P."/>
            <person name="Lindquist J."/>
            <person name="Liem A."/>
            <person name="Fochler E."/>
            <person name="Read T.D."/>
            <person name="Tapia R."/>
            <person name="Johnson S."/>
            <person name="Bishop-Lilly K.A."/>
            <person name="Detter C."/>
            <person name="Han C."/>
            <person name="Sozhamannan S."/>
            <person name="Rosenzweig C.N."/>
            <person name="Skowronski E.W."/>
        </authorList>
    </citation>
    <scope>NUCLEOTIDE SEQUENCE [LARGE SCALE GENOMIC DNA]</scope>
    <source>
        <strain evidence="10 11">PIT1</strain>
    </source>
</reference>
<proteinExistence type="inferred from homology"/>
<dbReference type="NCBIfam" id="TIGR00525">
    <property type="entry name" value="folB"/>
    <property type="match status" value="1"/>
</dbReference>
<dbReference type="InterPro" id="IPR043133">
    <property type="entry name" value="GTP-CH-I_C/QueF"/>
</dbReference>
<dbReference type="OrthoDB" id="9810587at2"/>
<evidence type="ECO:0000256" key="5">
    <source>
        <dbReference type="ARBA" id="ARBA00022909"/>
    </source>
</evidence>
<keyword evidence="6" id="KW-0413">Isomerase</keyword>
<evidence type="ECO:0000256" key="4">
    <source>
        <dbReference type="ARBA" id="ARBA00005708"/>
    </source>
</evidence>
<evidence type="ECO:0000256" key="2">
    <source>
        <dbReference type="ARBA" id="ARBA00001353"/>
    </source>
</evidence>
<dbReference type="UniPathway" id="UPA00077">
    <property type="reaction ID" value="UER00154"/>
</dbReference>
<dbReference type="SMART" id="SM00905">
    <property type="entry name" value="FolB"/>
    <property type="match status" value="1"/>
</dbReference>
<comment type="catalytic activity">
    <reaction evidence="1">
        <text>7,8-dihydroneopterin = 7,8-dihydromonapterin</text>
        <dbReference type="Rhea" id="RHEA:45328"/>
        <dbReference type="ChEBI" id="CHEBI:17001"/>
        <dbReference type="ChEBI" id="CHEBI:71175"/>
        <dbReference type="EC" id="5.1.99.8"/>
    </reaction>
</comment>
<keyword evidence="5 8" id="KW-0289">Folate biosynthesis</keyword>
<dbReference type="GO" id="GO:0016853">
    <property type="term" value="F:isomerase activity"/>
    <property type="evidence" value="ECO:0007669"/>
    <property type="project" value="UniProtKB-KW"/>
</dbReference>
<organism evidence="10 11">
    <name type="scientific">Pseudidiomarina taiwanensis</name>
    <dbReference type="NCBI Taxonomy" id="337250"/>
    <lineage>
        <taxon>Bacteria</taxon>
        <taxon>Pseudomonadati</taxon>
        <taxon>Pseudomonadota</taxon>
        <taxon>Gammaproteobacteria</taxon>
        <taxon>Alteromonadales</taxon>
        <taxon>Idiomarinaceae</taxon>
        <taxon>Pseudidiomarina</taxon>
    </lineage>
</organism>
<dbReference type="Pfam" id="PF02152">
    <property type="entry name" value="FolB"/>
    <property type="match status" value="1"/>
</dbReference>
<keyword evidence="11" id="KW-1185">Reference proteome</keyword>
<feature type="domain" description="Dihydroneopterin aldolase/epimerase" evidence="9">
    <location>
        <begin position="4"/>
        <end position="114"/>
    </location>
</feature>
<evidence type="ECO:0000259" key="9">
    <source>
        <dbReference type="SMART" id="SM00905"/>
    </source>
</evidence>
<comment type="catalytic activity">
    <reaction evidence="2 8">
        <text>7,8-dihydroneopterin = 6-hydroxymethyl-7,8-dihydropterin + glycolaldehyde</text>
        <dbReference type="Rhea" id="RHEA:10540"/>
        <dbReference type="ChEBI" id="CHEBI:17001"/>
        <dbReference type="ChEBI" id="CHEBI:17071"/>
        <dbReference type="ChEBI" id="CHEBI:44841"/>
        <dbReference type="EC" id="4.1.2.25"/>
    </reaction>
</comment>
<evidence type="ECO:0000313" key="10">
    <source>
        <dbReference type="EMBL" id="RUO78976.1"/>
    </source>
</evidence>
<sequence length="117" mass="13019">MDKVLIEQLVIDAYIGVYDWEHDAPQPLVFDIEMAWDNKPAAATDDIALALDYDKVSQALQKLVQDRPRQLIETIAEEAAALIQTDFKVSWVRVKVGKPKAVAAAQTVAVEIERGSK</sequence>
<comment type="caution">
    <text evidence="10">The sequence shown here is derived from an EMBL/GenBank/DDBJ whole genome shotgun (WGS) entry which is preliminary data.</text>
</comment>
<dbReference type="GO" id="GO:0005737">
    <property type="term" value="C:cytoplasm"/>
    <property type="evidence" value="ECO:0007669"/>
    <property type="project" value="TreeGrafter"/>
</dbReference>
<dbReference type="SUPFAM" id="SSF55620">
    <property type="entry name" value="Tetrahydrobiopterin biosynthesis enzymes-like"/>
    <property type="match status" value="1"/>
</dbReference>
<dbReference type="GO" id="GO:0046654">
    <property type="term" value="P:tetrahydrofolate biosynthetic process"/>
    <property type="evidence" value="ECO:0007669"/>
    <property type="project" value="UniProtKB-UniRule"/>
</dbReference>
<evidence type="ECO:0000256" key="1">
    <source>
        <dbReference type="ARBA" id="ARBA00000693"/>
    </source>
</evidence>
<evidence type="ECO:0000256" key="3">
    <source>
        <dbReference type="ARBA" id="ARBA00005013"/>
    </source>
</evidence>
<evidence type="ECO:0000256" key="7">
    <source>
        <dbReference type="ARBA" id="ARBA00023239"/>
    </source>
</evidence>
<dbReference type="GO" id="GO:0046656">
    <property type="term" value="P:folic acid biosynthetic process"/>
    <property type="evidence" value="ECO:0007669"/>
    <property type="project" value="UniProtKB-UniRule"/>
</dbReference>
<dbReference type="PANTHER" id="PTHR42844:SF1">
    <property type="entry name" value="DIHYDRONEOPTERIN ALDOLASE 1-RELATED"/>
    <property type="match status" value="1"/>
</dbReference>
<protein>
    <recommendedName>
        <fullName evidence="8">7,8-dihydroneopterin aldolase</fullName>
        <ecNumber evidence="8">4.1.2.25</ecNumber>
    </recommendedName>
</protein>
<dbReference type="EMBL" id="PIQG01000001">
    <property type="protein sequence ID" value="RUO78976.1"/>
    <property type="molecule type" value="Genomic_DNA"/>
</dbReference>
<dbReference type="PANTHER" id="PTHR42844">
    <property type="entry name" value="DIHYDRONEOPTERIN ALDOLASE 1-RELATED"/>
    <property type="match status" value="1"/>
</dbReference>